<dbReference type="InterPro" id="IPR014031">
    <property type="entry name" value="Ketoacyl_synth_C"/>
</dbReference>
<evidence type="ECO:0000256" key="18">
    <source>
        <dbReference type="RuleBase" id="RU003694"/>
    </source>
</evidence>
<feature type="domain" description="Ketosynthase family 3 (KS3)" evidence="19">
    <location>
        <begin position="11"/>
        <end position="413"/>
    </location>
</feature>
<comment type="subunit">
    <text evidence="4">Homodimer.</text>
</comment>
<dbReference type="SUPFAM" id="SSF53901">
    <property type="entry name" value="Thiolase-like"/>
    <property type="match status" value="2"/>
</dbReference>
<protein>
    <recommendedName>
        <fullName evidence="13">3-oxoacyl-[acyl-carrier-protein] synthase 1</fullName>
        <ecNumber evidence="5">2.3.1.41</ecNumber>
    </recommendedName>
    <alternativeName>
        <fullName evidence="14">3-oxoacyl-[acyl-carrier-protein] synthase I</fullName>
    </alternativeName>
    <alternativeName>
        <fullName evidence="15">Beta-ketoacyl-ACP synthase I</fullName>
    </alternativeName>
</protein>
<evidence type="ECO:0000256" key="13">
    <source>
        <dbReference type="ARBA" id="ARBA00039450"/>
    </source>
</evidence>
<evidence type="ECO:0000256" key="6">
    <source>
        <dbReference type="ARBA" id="ARBA00022490"/>
    </source>
</evidence>
<keyword evidence="11" id="KW-0275">Fatty acid biosynthesis</keyword>
<evidence type="ECO:0000256" key="8">
    <source>
        <dbReference type="ARBA" id="ARBA00022679"/>
    </source>
</evidence>
<dbReference type="GO" id="GO:0004315">
    <property type="term" value="F:3-oxoacyl-[acyl-carrier-protein] synthase activity"/>
    <property type="evidence" value="ECO:0007669"/>
    <property type="project" value="UniProtKB-EC"/>
</dbReference>
<keyword evidence="10" id="KW-0443">Lipid metabolism</keyword>
<evidence type="ECO:0000256" key="12">
    <source>
        <dbReference type="ARBA" id="ARBA00023315"/>
    </source>
</evidence>
<dbReference type="InterPro" id="IPR000794">
    <property type="entry name" value="Beta-ketoacyl_synthase"/>
</dbReference>
<evidence type="ECO:0000256" key="3">
    <source>
        <dbReference type="ARBA" id="ARBA00008467"/>
    </source>
</evidence>
<sequence length="416" mass="44334">MNFDYEVIQSMKRAVITGLGIVSSIGNNQQEVLASLKTGRSGIRFSEEFEKMGLRSHVWGNIQLTEEYIKQKIDRKILRFMSDCSIYAYLSMEEAISDAKLTQAQISNTRTGLVVGSGGGSPRNQVAGSDGMRAKGLRGVGPYMVTRAMASGVSACLATPFKIKGVNYSISSACSTSAHCIGHAVELIQLGKQDVIFAGGGEELSWELTCEFDAMGALSTKYNATPEKASRTYDQDRDGFVIAGGGGIVVVEELEHALARGAHIYAEIVGYGATSDGYDMVAPSGEGAVRCMKMALADVKQVDYINTHGTSTPVGDTKELEAITEVFGSNTPAISATKAMTGHSLGAAGVHEAIYSLLMLEHGFIAPSINIDNLDEKAQAMNIITQPTEQKLNTVMSNSFGFGGTNASLVMSKYHS</sequence>
<dbReference type="PROSITE" id="PS52004">
    <property type="entry name" value="KS3_2"/>
    <property type="match status" value="1"/>
</dbReference>
<comment type="pathway">
    <text evidence="2">Lipid metabolism; fatty acid biosynthesis.</text>
</comment>
<evidence type="ECO:0000256" key="1">
    <source>
        <dbReference type="ARBA" id="ARBA00004496"/>
    </source>
</evidence>
<gene>
    <name evidence="20" type="primary">fabB</name>
    <name evidence="20" type="ORF">ARN_35380</name>
</gene>
<keyword evidence="12" id="KW-0012">Acyltransferase</keyword>
<evidence type="ECO:0000256" key="5">
    <source>
        <dbReference type="ARBA" id="ARBA00013191"/>
    </source>
</evidence>
<dbReference type="NCBIfam" id="NF005589">
    <property type="entry name" value="PRK07314.1"/>
    <property type="match status" value="1"/>
</dbReference>
<comment type="similarity">
    <text evidence="3 18">Belongs to the thiolase-like superfamily. Beta-ketoacyl-ACP synthases family.</text>
</comment>
<dbReference type="GO" id="GO:0005829">
    <property type="term" value="C:cytosol"/>
    <property type="evidence" value="ECO:0007669"/>
    <property type="project" value="TreeGrafter"/>
</dbReference>
<dbReference type="CDD" id="cd00834">
    <property type="entry name" value="KAS_I_II"/>
    <property type="match status" value="1"/>
</dbReference>
<dbReference type="SMART" id="SM00825">
    <property type="entry name" value="PKS_KS"/>
    <property type="match status" value="1"/>
</dbReference>
<dbReference type="InterPro" id="IPR016039">
    <property type="entry name" value="Thiolase-like"/>
</dbReference>
<evidence type="ECO:0000256" key="2">
    <source>
        <dbReference type="ARBA" id="ARBA00005194"/>
    </source>
</evidence>
<comment type="subcellular location">
    <subcellularLocation>
        <location evidence="1">Cytoplasm</location>
    </subcellularLocation>
</comment>
<evidence type="ECO:0000256" key="16">
    <source>
        <dbReference type="ARBA" id="ARBA00048121"/>
    </source>
</evidence>
<accession>D2U4C4</accession>
<dbReference type="FunFam" id="3.40.47.10:FF:000005">
    <property type="entry name" value="3-oxoacyl-[acyl-carrier-protein] synthase I"/>
    <property type="match status" value="1"/>
</dbReference>
<keyword evidence="8 18" id="KW-0808">Transferase</keyword>
<dbReference type="InterPro" id="IPR020841">
    <property type="entry name" value="PKS_Beta-ketoAc_synthase_dom"/>
</dbReference>
<dbReference type="PANTHER" id="PTHR11712:SF306">
    <property type="entry name" value="3-OXOACYL-[ACYL-CARRIER-PROTEIN] SYNTHASE 1"/>
    <property type="match status" value="1"/>
</dbReference>
<evidence type="ECO:0000256" key="4">
    <source>
        <dbReference type="ARBA" id="ARBA00011738"/>
    </source>
</evidence>
<evidence type="ECO:0000256" key="7">
    <source>
        <dbReference type="ARBA" id="ARBA00022516"/>
    </source>
</evidence>
<dbReference type="EC" id="2.3.1.41" evidence="5"/>
<evidence type="ECO:0000313" key="20">
    <source>
        <dbReference type="EMBL" id="CBA76417.1"/>
    </source>
</evidence>
<dbReference type="GO" id="GO:0006633">
    <property type="term" value="P:fatty acid biosynthetic process"/>
    <property type="evidence" value="ECO:0007669"/>
    <property type="project" value="UniProtKB-UniPathway"/>
</dbReference>
<dbReference type="Gene3D" id="3.40.47.10">
    <property type="match status" value="2"/>
</dbReference>
<evidence type="ECO:0000256" key="17">
    <source>
        <dbReference type="ARBA" id="ARBA00048506"/>
    </source>
</evidence>
<organism evidence="20">
    <name type="scientific">Arsenophonus nasoniae</name>
    <name type="common">son-killer infecting Nasonia vitripennis</name>
    <dbReference type="NCBI Taxonomy" id="638"/>
    <lineage>
        <taxon>Bacteria</taxon>
        <taxon>Pseudomonadati</taxon>
        <taxon>Pseudomonadota</taxon>
        <taxon>Gammaproteobacteria</taxon>
        <taxon>Enterobacterales</taxon>
        <taxon>Morganellaceae</taxon>
        <taxon>Arsenophonus</taxon>
    </lineage>
</organism>
<dbReference type="NCBIfam" id="NF005935">
    <property type="entry name" value="PRK07967.1"/>
    <property type="match status" value="1"/>
</dbReference>
<reference evidence="20" key="1">
    <citation type="journal article" date="2010" name="Insect Mol. Biol.">
        <title>The draft genome sequence of Arsenophonus nasoniae, son-killer bacterium of Nasonia vitripennis, reveals genes associated with virulence and symbiosis.</title>
        <authorList>
            <person name="Wilkes T."/>
            <person name="Darby A.C."/>
            <person name="Choi J."/>
            <person name="Colborne J.K."/>
            <person name="Werren J.H."/>
            <person name="Hurst G.D.D."/>
        </authorList>
    </citation>
    <scope>NUCLEOTIDE SEQUENCE</scope>
</reference>
<keyword evidence="6" id="KW-0963">Cytoplasm</keyword>
<evidence type="ECO:0000259" key="19">
    <source>
        <dbReference type="PROSITE" id="PS52004"/>
    </source>
</evidence>
<evidence type="ECO:0000256" key="15">
    <source>
        <dbReference type="ARBA" id="ARBA00042143"/>
    </source>
</evidence>
<dbReference type="InterPro" id="IPR014030">
    <property type="entry name" value="Ketoacyl_synth_N"/>
</dbReference>
<comment type="catalytic activity">
    <reaction evidence="16">
        <text>(3Z)-decenoyl-[ACP] + malonyl-[ACP] + H(+) = 3-oxo-(5Z)-dodecenoyl-[ACP] + holo-[ACP] + CO2</text>
        <dbReference type="Rhea" id="RHEA:54940"/>
        <dbReference type="Rhea" id="RHEA-COMP:9623"/>
        <dbReference type="Rhea" id="RHEA-COMP:9685"/>
        <dbReference type="Rhea" id="RHEA-COMP:9927"/>
        <dbReference type="Rhea" id="RHEA-COMP:14042"/>
        <dbReference type="ChEBI" id="CHEBI:15378"/>
        <dbReference type="ChEBI" id="CHEBI:16526"/>
        <dbReference type="ChEBI" id="CHEBI:64479"/>
        <dbReference type="ChEBI" id="CHEBI:78449"/>
        <dbReference type="ChEBI" id="CHEBI:78798"/>
        <dbReference type="ChEBI" id="CHEBI:138410"/>
    </reaction>
    <physiologicalReaction direction="left-to-right" evidence="16">
        <dbReference type="Rhea" id="RHEA:54941"/>
    </physiologicalReaction>
</comment>
<dbReference type="AlphaFoldDB" id="D2U4C4"/>
<dbReference type="FunFam" id="3.40.47.10:FF:000006">
    <property type="entry name" value="3-oxoacyl-[acyl-carrier-protein] synthase I"/>
    <property type="match status" value="1"/>
</dbReference>
<evidence type="ECO:0000256" key="14">
    <source>
        <dbReference type="ARBA" id="ARBA00041620"/>
    </source>
</evidence>
<dbReference type="PANTHER" id="PTHR11712">
    <property type="entry name" value="POLYKETIDE SYNTHASE-RELATED"/>
    <property type="match status" value="1"/>
</dbReference>
<dbReference type="Pfam" id="PF02801">
    <property type="entry name" value="Ketoacyl-synt_C"/>
    <property type="match status" value="1"/>
</dbReference>
<evidence type="ECO:0000256" key="9">
    <source>
        <dbReference type="ARBA" id="ARBA00022832"/>
    </source>
</evidence>
<dbReference type="UniPathway" id="UPA00094"/>
<proteinExistence type="inferred from homology"/>
<evidence type="ECO:0000256" key="10">
    <source>
        <dbReference type="ARBA" id="ARBA00023098"/>
    </source>
</evidence>
<dbReference type="PROSITE" id="PS00606">
    <property type="entry name" value="KS3_1"/>
    <property type="match status" value="1"/>
</dbReference>
<evidence type="ECO:0000256" key="11">
    <source>
        <dbReference type="ARBA" id="ARBA00023160"/>
    </source>
</evidence>
<name>D2U4C4_9GAMM</name>
<dbReference type="Pfam" id="PF00109">
    <property type="entry name" value="ketoacyl-synt"/>
    <property type="match status" value="1"/>
</dbReference>
<dbReference type="InterPro" id="IPR018201">
    <property type="entry name" value="Ketoacyl_synth_AS"/>
</dbReference>
<dbReference type="EMBL" id="FN545267">
    <property type="protein sequence ID" value="CBA76417.1"/>
    <property type="molecule type" value="Genomic_DNA"/>
</dbReference>
<keyword evidence="7" id="KW-0444">Lipid biosynthesis</keyword>
<keyword evidence="9" id="KW-0276">Fatty acid metabolism</keyword>
<comment type="catalytic activity">
    <reaction evidence="17">
        <text>a fatty acyl-[ACP] + malonyl-[ACP] + H(+) = a 3-oxoacyl-[ACP] + holo-[ACP] + CO2</text>
        <dbReference type="Rhea" id="RHEA:22836"/>
        <dbReference type="Rhea" id="RHEA-COMP:9623"/>
        <dbReference type="Rhea" id="RHEA-COMP:9685"/>
        <dbReference type="Rhea" id="RHEA-COMP:9916"/>
        <dbReference type="Rhea" id="RHEA-COMP:14125"/>
        <dbReference type="ChEBI" id="CHEBI:15378"/>
        <dbReference type="ChEBI" id="CHEBI:16526"/>
        <dbReference type="ChEBI" id="CHEBI:64479"/>
        <dbReference type="ChEBI" id="CHEBI:78449"/>
        <dbReference type="ChEBI" id="CHEBI:78776"/>
        <dbReference type="ChEBI" id="CHEBI:138651"/>
        <dbReference type="EC" id="2.3.1.41"/>
    </reaction>
    <physiologicalReaction direction="left-to-right" evidence="17">
        <dbReference type="Rhea" id="RHEA:22837"/>
    </physiologicalReaction>
</comment>